<keyword evidence="22" id="KW-1185">Reference proteome</keyword>
<evidence type="ECO:0000256" key="19">
    <source>
        <dbReference type="ARBA" id="ARBA00023250"/>
    </source>
</evidence>
<dbReference type="PANTHER" id="PTHR24279:SF3">
    <property type="entry name" value="CHOLESTEROL SIDE-CHAIN CLEAVAGE ENZYME, MITOCHONDRIAL"/>
    <property type="match status" value="1"/>
</dbReference>
<dbReference type="AlphaFoldDB" id="R0L352"/>
<dbReference type="GO" id="GO:0005743">
    <property type="term" value="C:mitochondrial inner membrane"/>
    <property type="evidence" value="ECO:0007669"/>
    <property type="project" value="UniProtKB-SubCell"/>
</dbReference>
<accession>R0L352</accession>
<dbReference type="GO" id="GO:0008386">
    <property type="term" value="F:cholesterol monooxygenase (side-chain-cleaving) activity"/>
    <property type="evidence" value="ECO:0007669"/>
    <property type="project" value="UniProtKB-EC"/>
</dbReference>
<evidence type="ECO:0000313" key="22">
    <source>
        <dbReference type="Proteomes" id="UP000296049"/>
    </source>
</evidence>
<dbReference type="InterPro" id="IPR050479">
    <property type="entry name" value="CYP11_CYP27_families"/>
</dbReference>
<evidence type="ECO:0000256" key="1">
    <source>
        <dbReference type="ARBA" id="ARBA00001971"/>
    </source>
</evidence>
<evidence type="ECO:0000256" key="2">
    <source>
        <dbReference type="ARBA" id="ARBA00005108"/>
    </source>
</evidence>
<evidence type="ECO:0000256" key="3">
    <source>
        <dbReference type="ARBA" id="ARBA00010617"/>
    </source>
</evidence>
<keyword evidence="8 20" id="KW-0479">Metal-binding</keyword>
<reference evidence="22" key="1">
    <citation type="journal article" date="2013" name="Nat. Genet.">
        <title>The duck genome and transcriptome provide insight into an avian influenza virus reservoir species.</title>
        <authorList>
            <person name="Huang Y."/>
            <person name="Li Y."/>
            <person name="Burt D.W."/>
            <person name="Chen H."/>
            <person name="Zhang Y."/>
            <person name="Qian W."/>
            <person name="Kim H."/>
            <person name="Gan S."/>
            <person name="Zhao Y."/>
            <person name="Li J."/>
            <person name="Yi K."/>
            <person name="Feng H."/>
            <person name="Zhu P."/>
            <person name="Li B."/>
            <person name="Liu Q."/>
            <person name="Fairley S."/>
            <person name="Magor K.E."/>
            <person name="Du Z."/>
            <person name="Hu X."/>
            <person name="Goodman L."/>
            <person name="Tafer H."/>
            <person name="Vignal A."/>
            <person name="Lee T."/>
            <person name="Kim K.W."/>
            <person name="Sheng Z."/>
            <person name="An Y."/>
            <person name="Searle S."/>
            <person name="Herrero J."/>
            <person name="Groenen M.A."/>
            <person name="Crooijmans R.P."/>
            <person name="Faraut T."/>
            <person name="Cai Q."/>
            <person name="Webster R.G."/>
            <person name="Aldridge J.R."/>
            <person name="Warren W.C."/>
            <person name="Bartschat S."/>
            <person name="Kehr S."/>
            <person name="Marz M."/>
            <person name="Stadler P.F."/>
            <person name="Smith J."/>
            <person name="Kraus R.H."/>
            <person name="Zhao Y."/>
            <person name="Ren L."/>
            <person name="Fei J."/>
            <person name="Morisson M."/>
            <person name="Kaiser P."/>
            <person name="Griffin D.K."/>
            <person name="Rao M."/>
            <person name="Pitel F."/>
            <person name="Wang J."/>
            <person name="Li N."/>
        </authorList>
    </citation>
    <scope>NUCLEOTIDE SEQUENCE [LARGE SCALE GENOMIC DNA]</scope>
</reference>
<comment type="catalytic activity">
    <reaction evidence="20">
        <text>6 reduced [adrenodoxin] + cholesterol + 3 O2 + 6 H(+) = 4-methylpentanal + pregnenolone + 6 oxidized [adrenodoxin] + 4 H2O</text>
        <dbReference type="Rhea" id="RHEA:35739"/>
        <dbReference type="Rhea" id="RHEA-COMP:9998"/>
        <dbReference type="Rhea" id="RHEA-COMP:9999"/>
        <dbReference type="ChEBI" id="CHEBI:15377"/>
        <dbReference type="ChEBI" id="CHEBI:15378"/>
        <dbReference type="ChEBI" id="CHEBI:15379"/>
        <dbReference type="ChEBI" id="CHEBI:16113"/>
        <dbReference type="ChEBI" id="CHEBI:16581"/>
        <dbReference type="ChEBI" id="CHEBI:17998"/>
        <dbReference type="ChEBI" id="CHEBI:33737"/>
        <dbReference type="ChEBI" id="CHEBI:33738"/>
        <dbReference type="EC" id="1.14.15.6"/>
    </reaction>
</comment>
<keyword evidence="19 20" id="KW-0755">Steroidogenesis</keyword>
<dbReference type="PANTHER" id="PTHR24279">
    <property type="entry name" value="CYTOCHROME P450"/>
    <property type="match status" value="1"/>
</dbReference>
<dbReference type="UniPathway" id="UPA00229"/>
<gene>
    <name evidence="21" type="ORF">Anapl_10896</name>
</gene>
<dbReference type="SUPFAM" id="SSF48264">
    <property type="entry name" value="Cytochrome P450"/>
    <property type="match status" value="1"/>
</dbReference>
<keyword evidence="6 20" id="KW-0153">Cholesterol metabolism</keyword>
<evidence type="ECO:0000256" key="14">
    <source>
        <dbReference type="ARBA" id="ARBA00023098"/>
    </source>
</evidence>
<evidence type="ECO:0000256" key="4">
    <source>
        <dbReference type="ARBA" id="ARBA00012764"/>
    </source>
</evidence>
<keyword evidence="13 20" id="KW-0503">Monooxygenase</keyword>
<evidence type="ECO:0000256" key="16">
    <source>
        <dbReference type="ARBA" id="ARBA00023136"/>
    </source>
</evidence>
<keyword evidence="15 20" id="KW-0496">Mitochondrion</keyword>
<evidence type="ECO:0000256" key="17">
    <source>
        <dbReference type="ARBA" id="ARBA00023166"/>
    </source>
</evidence>
<dbReference type="GO" id="GO:0006700">
    <property type="term" value="P:C21-steroid hormone biosynthetic process"/>
    <property type="evidence" value="ECO:0007669"/>
    <property type="project" value="TreeGrafter"/>
</dbReference>
<organism evidence="21 22">
    <name type="scientific">Anas platyrhynchos</name>
    <name type="common">Mallard</name>
    <name type="synonym">Anas boschas</name>
    <dbReference type="NCBI Taxonomy" id="8839"/>
    <lineage>
        <taxon>Eukaryota</taxon>
        <taxon>Metazoa</taxon>
        <taxon>Chordata</taxon>
        <taxon>Craniata</taxon>
        <taxon>Vertebrata</taxon>
        <taxon>Euteleostomi</taxon>
        <taxon>Archelosauria</taxon>
        <taxon>Archosauria</taxon>
        <taxon>Dinosauria</taxon>
        <taxon>Saurischia</taxon>
        <taxon>Theropoda</taxon>
        <taxon>Coelurosauria</taxon>
        <taxon>Aves</taxon>
        <taxon>Neognathae</taxon>
        <taxon>Galloanserae</taxon>
        <taxon>Anseriformes</taxon>
        <taxon>Anatidae</taxon>
        <taxon>Anatinae</taxon>
        <taxon>Anas</taxon>
    </lineage>
</organism>
<evidence type="ECO:0000256" key="8">
    <source>
        <dbReference type="ARBA" id="ARBA00022723"/>
    </source>
</evidence>
<proteinExistence type="inferred from homology"/>
<dbReference type="GO" id="GO:0071375">
    <property type="term" value="P:cellular response to peptide hormone stimulus"/>
    <property type="evidence" value="ECO:0007669"/>
    <property type="project" value="TreeGrafter"/>
</dbReference>
<keyword evidence="16 20" id="KW-0472">Membrane</keyword>
<evidence type="ECO:0000256" key="11">
    <source>
        <dbReference type="ARBA" id="ARBA00023002"/>
    </source>
</evidence>
<keyword evidence="10 20" id="KW-0809">Transit peptide</keyword>
<evidence type="ECO:0000256" key="9">
    <source>
        <dbReference type="ARBA" id="ARBA00022792"/>
    </source>
</evidence>
<keyword evidence="14 20" id="KW-0443">Lipid metabolism</keyword>
<dbReference type="Proteomes" id="UP000296049">
    <property type="component" value="Unassembled WGS sequence"/>
</dbReference>
<comment type="pathway">
    <text evidence="2 20">Lipid metabolism; C21-steroid hormone metabolism.</text>
</comment>
<keyword evidence="17 20" id="KW-1207">Sterol metabolism</keyword>
<evidence type="ECO:0000256" key="6">
    <source>
        <dbReference type="ARBA" id="ARBA00022548"/>
    </source>
</evidence>
<comment type="cofactor">
    <cofactor evidence="1 20">
        <name>heme</name>
        <dbReference type="ChEBI" id="CHEBI:30413"/>
    </cofactor>
</comment>
<dbReference type="InterPro" id="IPR001128">
    <property type="entry name" value="Cyt_P450"/>
</dbReference>
<feature type="non-terminal residue" evidence="21">
    <location>
        <position position="1"/>
    </location>
</feature>
<dbReference type="GO" id="GO:0034650">
    <property type="term" value="P:cortisol metabolic process"/>
    <property type="evidence" value="ECO:0007669"/>
    <property type="project" value="TreeGrafter"/>
</dbReference>
<feature type="non-terminal residue" evidence="21">
    <location>
        <position position="195"/>
    </location>
</feature>
<dbReference type="GO" id="GO:0006704">
    <property type="term" value="P:glucocorticoid biosynthetic process"/>
    <property type="evidence" value="ECO:0007669"/>
    <property type="project" value="TreeGrafter"/>
</dbReference>
<keyword evidence="9" id="KW-0999">Mitochondrion inner membrane</keyword>
<sequence>PGGRRGGWLNLYHFWQEGGLHNVHNIMARKFQRFGPIYREKLGVYESINIISPRDAATLFRSEGMMPERFSVPPWVAYRDYRNKPYGVLLNGRERWTADFSHELFRFALESVCHVLYGERLGLLQDFRFIDAVTLMFHTTSPMLYLPPALLRGLNARTWRDHVHAWDAIFTQADKCIQNVYRDLRLQRKGSREYG</sequence>
<protein>
    <recommendedName>
        <fullName evidence="5 20">Cholesterol side-chain cleavage enzyme, mitochondrial</fullName>
        <ecNumber evidence="4 20">1.14.15.6</ecNumber>
    </recommendedName>
    <alternativeName>
        <fullName evidence="20">Cholesterol desmolase</fullName>
    </alternativeName>
</protein>
<keyword evidence="11 20" id="KW-0560">Oxidoreductase</keyword>
<keyword evidence="18 20" id="KW-0753">Steroid metabolism</keyword>
<dbReference type="GO" id="GO:0008203">
    <property type="term" value="P:cholesterol metabolic process"/>
    <property type="evidence" value="ECO:0007669"/>
    <property type="project" value="UniProtKB-KW"/>
</dbReference>
<dbReference type="Pfam" id="PF00067">
    <property type="entry name" value="p450"/>
    <property type="match status" value="2"/>
</dbReference>
<dbReference type="EMBL" id="KB743248">
    <property type="protein sequence ID" value="EOA99998.1"/>
    <property type="molecule type" value="Genomic_DNA"/>
</dbReference>
<evidence type="ECO:0000313" key="21">
    <source>
        <dbReference type="EMBL" id="EOA99998.1"/>
    </source>
</evidence>
<evidence type="ECO:0000256" key="20">
    <source>
        <dbReference type="RuleBase" id="RU364077"/>
    </source>
</evidence>
<name>R0L352_ANAPL</name>
<dbReference type="Gene3D" id="1.10.630.10">
    <property type="entry name" value="Cytochrome P450"/>
    <property type="match status" value="1"/>
</dbReference>
<dbReference type="GO" id="GO:0005506">
    <property type="term" value="F:iron ion binding"/>
    <property type="evidence" value="ECO:0007669"/>
    <property type="project" value="InterPro"/>
</dbReference>
<evidence type="ECO:0000256" key="5">
    <source>
        <dbReference type="ARBA" id="ARBA00019844"/>
    </source>
</evidence>
<keyword evidence="7 20" id="KW-0349">Heme</keyword>
<evidence type="ECO:0000256" key="18">
    <source>
        <dbReference type="ARBA" id="ARBA00023221"/>
    </source>
</evidence>
<dbReference type="EC" id="1.14.15.6" evidence="4 20"/>
<dbReference type="InterPro" id="IPR036396">
    <property type="entry name" value="Cyt_P450_sf"/>
</dbReference>
<evidence type="ECO:0000256" key="12">
    <source>
        <dbReference type="ARBA" id="ARBA00023004"/>
    </source>
</evidence>
<dbReference type="GO" id="GO:0020037">
    <property type="term" value="F:heme binding"/>
    <property type="evidence" value="ECO:0007669"/>
    <property type="project" value="InterPro"/>
</dbReference>
<evidence type="ECO:0000256" key="13">
    <source>
        <dbReference type="ARBA" id="ARBA00023033"/>
    </source>
</evidence>
<evidence type="ECO:0000256" key="10">
    <source>
        <dbReference type="ARBA" id="ARBA00022946"/>
    </source>
</evidence>
<evidence type="ECO:0000256" key="15">
    <source>
        <dbReference type="ARBA" id="ARBA00023128"/>
    </source>
</evidence>
<comment type="similarity">
    <text evidence="3 20">Belongs to the cytochrome P450 family.</text>
</comment>
<comment type="function">
    <text evidence="20">A cytochrome P450 monooxygenase that catalyzes the side-chain hydroxylation and cleavage of cholesterol to pregnenolone, the precursor of most steroid hormones. Catalyzes three sequential oxidation reactions of cholesterol, namely the hydroxylation at C22 followed with the hydroxylation at C20 to yield 20R,22R-hydroxycholesterol that is further cleaved between C20 and C22 to yield the C21-steroid pregnenolone and 4-methylpentanal. Mechanistically, uses molecular oxygen inserting one oxygen atom into a substrate and reducing the second into a water molecule. Two electrons are provided by NADPH via a two-protein mitochondrial transfer system comprising flavoprotein FDXR (adrenodoxin/ferredoxin reductase) and nonheme iron-sulfur protein FDX1 or FDX2 (adrenodoxin/ferredoxin).</text>
</comment>
<comment type="subcellular location">
    <subcellularLocation>
        <location evidence="20">Mitochondrion inner membrane</location>
        <topology evidence="20">Peripheral membrane protein</topology>
    </subcellularLocation>
    <text evidence="20">Localizes to the matrix side of the mitochondrion inner membrane.</text>
</comment>
<keyword evidence="12 20" id="KW-0408">Iron</keyword>
<evidence type="ECO:0000256" key="7">
    <source>
        <dbReference type="ARBA" id="ARBA00022617"/>
    </source>
</evidence>